<dbReference type="AlphaFoldDB" id="A0A0L6VU37"/>
<reference evidence="1 2" key="1">
    <citation type="submission" date="2015-08" db="EMBL/GenBank/DDBJ databases">
        <title>Next Generation Sequencing and Analysis of the Genome of Puccinia sorghi L Schw, the Causal Agent of Maize Common Rust.</title>
        <authorList>
            <person name="Rochi L."/>
            <person name="Burguener G."/>
            <person name="Darino M."/>
            <person name="Turjanski A."/>
            <person name="Kreff E."/>
            <person name="Dieguez M.J."/>
            <person name="Sacco F."/>
        </authorList>
    </citation>
    <scope>NUCLEOTIDE SEQUENCE [LARGE SCALE GENOMIC DNA]</scope>
    <source>
        <strain evidence="1 2">RO10H11247</strain>
    </source>
</reference>
<comment type="caution">
    <text evidence="1">The sequence shown here is derived from an EMBL/GenBank/DDBJ whole genome shotgun (WGS) entry which is preliminary data.</text>
</comment>
<gene>
    <name evidence="1" type="ORF">VP01_1051g3</name>
</gene>
<evidence type="ECO:0000313" key="2">
    <source>
        <dbReference type="Proteomes" id="UP000037035"/>
    </source>
</evidence>
<dbReference type="VEuPathDB" id="FungiDB:VP01_1051g3"/>
<dbReference type="Proteomes" id="UP000037035">
    <property type="component" value="Unassembled WGS sequence"/>
</dbReference>
<name>A0A0L6VU37_9BASI</name>
<protein>
    <submittedName>
        <fullName evidence="1">Uncharacterized protein</fullName>
    </submittedName>
</protein>
<keyword evidence="2" id="KW-1185">Reference proteome</keyword>
<evidence type="ECO:0000313" key="1">
    <source>
        <dbReference type="EMBL" id="KNZ64234.1"/>
    </source>
</evidence>
<organism evidence="1 2">
    <name type="scientific">Puccinia sorghi</name>
    <dbReference type="NCBI Taxonomy" id="27349"/>
    <lineage>
        <taxon>Eukaryota</taxon>
        <taxon>Fungi</taxon>
        <taxon>Dikarya</taxon>
        <taxon>Basidiomycota</taxon>
        <taxon>Pucciniomycotina</taxon>
        <taxon>Pucciniomycetes</taxon>
        <taxon>Pucciniales</taxon>
        <taxon>Pucciniaceae</taxon>
        <taxon>Puccinia</taxon>
    </lineage>
</organism>
<accession>A0A0L6VU37</accession>
<proteinExistence type="predicted"/>
<dbReference type="EMBL" id="LAVV01000577">
    <property type="protein sequence ID" value="KNZ64234.1"/>
    <property type="molecule type" value="Genomic_DNA"/>
</dbReference>
<sequence>MAKNKVWSCWAIFGESAIKRATCELWNKYSRGACKAGIFRVAYKQGGLKPRMVVKQGFSRGVSHYNSSCDKDWEGDSTLDDLEKLLTSMNPGGAYINDLLCLYEIRVFGSIGELLWTDPGCVGCVDRSGSQLQIIFRGCTEIYIITALPRLFPQDQLHCGLFTVALIIFNYLCIFDNIYVTPLYVIFESFQVYFIKLRLSSFFYYANVVEGVGFCFNVDLPGLVKGVGVHHLHLGEWHVQLWGKEVVWEHLICLGDYYVSFREEGIAGSVKGVRKFDPMCGKIAGLGIWGPPALFVLCDLFPLIFCSGWILRVNSLINNWVTTMFSGSLNSIKLTKIYPQSSINVLGKPLIFPSGMLKIT</sequence>